<keyword evidence="9" id="KW-0007">Acetylation</keyword>
<reference evidence="14" key="1">
    <citation type="submission" date="2025-08" db="UniProtKB">
        <authorList>
            <consortium name="Ensembl"/>
        </authorList>
    </citation>
    <scope>IDENTIFICATION</scope>
</reference>
<dbReference type="AlphaFoldDB" id="A0A2K5C368"/>
<comment type="subcellular location">
    <subcellularLocation>
        <location evidence="2">Cytoplasm</location>
    </subcellularLocation>
    <subcellularLocation>
        <location evidence="1">Nucleus</location>
    </subcellularLocation>
</comment>
<dbReference type="InterPro" id="IPR050637">
    <property type="entry name" value="NLRP_innate_immun_reg"/>
</dbReference>
<sequence length="502" mass="54553">MSVDMPCLDIQCAELSDARWAELLPLLQRCQAVRLNDCGLTEAQCTDISSALQANPALTELNLRSNELGDAGVHRVLQALQSSSCKILKLSFQNCYLTAAGCGVLSGTLRSLPTLQELHLSDNPLGDAGLQLLCEGFLDPQCHLEKLQLEYCRLSSAGCEPLGSAFRAKPDFKELTVSNNDIDEAGFCALCQGLKDSPCQLETLKLENCGATSDSCRDLCSILASKASLWEPALGNNKLGDVGVAELCPELLHPSSSLKTLWIWECGLTAKRCRDLCRVLRAKDSLKELSLAGNKLGDEGARLLCESLLEPGCQLESLWLKSCSLTGACCSHFSSVLAQNKFLLEVQIRDNRLGDAGVQELCQGLGQPGSVLRSLWLGDCDVSDRICGSLPATRLANHSLRELDLSNNCLGDAGVLQLMEILRQPACLLEQQLVLYDIYWSLEMEMEMEMAAGPGEGEVIPEGHLLSRFLPARLLRPTLPGQPGLEAPLGSHPAYPRFEEKR</sequence>
<dbReference type="Gene3D" id="3.80.10.10">
    <property type="entry name" value="Ribonuclease Inhibitor"/>
    <property type="match status" value="1"/>
</dbReference>
<reference evidence="14" key="2">
    <citation type="submission" date="2025-09" db="UniProtKB">
        <authorList>
            <consortium name="Ensembl"/>
        </authorList>
    </citation>
    <scope>IDENTIFICATION</scope>
</reference>
<dbReference type="InterPro" id="IPR032675">
    <property type="entry name" value="LRR_dom_sf"/>
</dbReference>
<dbReference type="InterPro" id="IPR041302">
    <property type="entry name" value="LRR_RI_cap"/>
</dbReference>
<dbReference type="Pfam" id="PF18779">
    <property type="entry name" value="LRR_RI_capping"/>
    <property type="match status" value="1"/>
</dbReference>
<evidence type="ECO:0000256" key="10">
    <source>
        <dbReference type="ARBA" id="ARBA00023242"/>
    </source>
</evidence>
<dbReference type="STRING" id="37293.ENSANAP00000003104"/>
<evidence type="ECO:0000256" key="5">
    <source>
        <dbReference type="ARBA" id="ARBA00022490"/>
    </source>
</evidence>
<feature type="region of interest" description="Disordered" evidence="13">
    <location>
        <begin position="481"/>
        <end position="502"/>
    </location>
</feature>
<organism evidence="14 15">
    <name type="scientific">Aotus nancymaae</name>
    <name type="common">Ma's night monkey</name>
    <dbReference type="NCBI Taxonomy" id="37293"/>
    <lineage>
        <taxon>Eukaryota</taxon>
        <taxon>Metazoa</taxon>
        <taxon>Chordata</taxon>
        <taxon>Craniata</taxon>
        <taxon>Vertebrata</taxon>
        <taxon>Euteleostomi</taxon>
        <taxon>Mammalia</taxon>
        <taxon>Eutheria</taxon>
        <taxon>Euarchontoglires</taxon>
        <taxon>Primates</taxon>
        <taxon>Haplorrhini</taxon>
        <taxon>Platyrrhini</taxon>
        <taxon>Aotidae</taxon>
        <taxon>Aotus</taxon>
    </lineage>
</organism>
<dbReference type="PROSITE" id="PS51450">
    <property type="entry name" value="LRR"/>
    <property type="match status" value="1"/>
</dbReference>
<dbReference type="SUPFAM" id="SSF52047">
    <property type="entry name" value="RNI-like"/>
    <property type="match status" value="1"/>
</dbReference>
<dbReference type="GeneTree" id="ENSGT00940000161492"/>
<evidence type="ECO:0000256" key="1">
    <source>
        <dbReference type="ARBA" id="ARBA00004123"/>
    </source>
</evidence>
<proteinExistence type="predicted"/>
<accession>A0A2K5C368</accession>
<dbReference type="Proteomes" id="UP000233020">
    <property type="component" value="Unplaced"/>
</dbReference>
<evidence type="ECO:0000256" key="3">
    <source>
        <dbReference type="ARBA" id="ARBA00011699"/>
    </source>
</evidence>
<keyword evidence="8" id="KW-0677">Repeat</keyword>
<name>A0A2K5C368_AOTNA</name>
<comment type="subunit">
    <text evidence="3">Forms high-affinity heterodimers with RNASE1, ANG and RNASE2.</text>
</comment>
<comment type="function">
    <text evidence="12">Ribonuclease inhibitor which inhibits RNASE1, RNASE2 and angiogenin (ANG). May play a role in redox homeostasis. Required to inhibit the cytotoxic tRNA ribonuclease activity of ANG in the cytoplasm in absence of stress. Relocates to the nucleus in response to stress, relieving inhibition of ANG in the cytoplasm, and inhibiting the angiogenic activity of ANG in the nucleus.</text>
</comment>
<dbReference type="OMA" id="EISCECL"/>
<evidence type="ECO:0000256" key="9">
    <source>
        <dbReference type="ARBA" id="ARBA00022990"/>
    </source>
</evidence>
<dbReference type="SMART" id="SM00368">
    <property type="entry name" value="LRR_RI"/>
    <property type="match status" value="14"/>
</dbReference>
<keyword evidence="15" id="KW-1185">Reference proteome</keyword>
<dbReference type="Pfam" id="PF13516">
    <property type="entry name" value="LRR_6"/>
    <property type="match status" value="6"/>
</dbReference>
<evidence type="ECO:0000256" key="11">
    <source>
        <dbReference type="ARBA" id="ARBA00032534"/>
    </source>
</evidence>
<dbReference type="GO" id="GO:0050729">
    <property type="term" value="P:positive regulation of inflammatory response"/>
    <property type="evidence" value="ECO:0007669"/>
    <property type="project" value="TreeGrafter"/>
</dbReference>
<keyword evidence="7" id="KW-0433">Leucine-rich repeat</keyword>
<evidence type="ECO:0000313" key="15">
    <source>
        <dbReference type="Proteomes" id="UP000233020"/>
    </source>
</evidence>
<evidence type="ECO:0000256" key="13">
    <source>
        <dbReference type="SAM" id="MobiDB-lite"/>
    </source>
</evidence>
<evidence type="ECO:0000313" key="14">
    <source>
        <dbReference type="Ensembl" id="ENSANAP00000003104.1"/>
    </source>
</evidence>
<dbReference type="GO" id="GO:0005737">
    <property type="term" value="C:cytoplasm"/>
    <property type="evidence" value="ECO:0007669"/>
    <property type="project" value="UniProtKB-SubCell"/>
</dbReference>
<keyword evidence="10" id="KW-0539">Nucleus</keyword>
<keyword evidence="6" id="KW-0597">Phosphoprotein</keyword>
<evidence type="ECO:0000256" key="12">
    <source>
        <dbReference type="ARBA" id="ARBA00049613"/>
    </source>
</evidence>
<dbReference type="InterPro" id="IPR001611">
    <property type="entry name" value="Leu-rich_rpt"/>
</dbReference>
<dbReference type="Ensembl" id="ENSANAT00000020711.1">
    <property type="protein sequence ID" value="ENSANAP00000003104.1"/>
    <property type="gene ID" value="ENSANAG00000019458.1"/>
</dbReference>
<dbReference type="CDD" id="cd00116">
    <property type="entry name" value="LRR_RI"/>
    <property type="match status" value="1"/>
</dbReference>
<evidence type="ECO:0000256" key="8">
    <source>
        <dbReference type="ARBA" id="ARBA00022737"/>
    </source>
</evidence>
<dbReference type="GO" id="GO:0005634">
    <property type="term" value="C:nucleus"/>
    <property type="evidence" value="ECO:0007669"/>
    <property type="project" value="UniProtKB-SubCell"/>
</dbReference>
<evidence type="ECO:0000256" key="7">
    <source>
        <dbReference type="ARBA" id="ARBA00022614"/>
    </source>
</evidence>
<keyword evidence="5" id="KW-0963">Cytoplasm</keyword>
<dbReference type="PANTHER" id="PTHR45690:SF4">
    <property type="entry name" value="NACHT, LRR AND PYD DOMAINS-CONTAINING PROTEIN 10"/>
    <property type="match status" value="1"/>
</dbReference>
<evidence type="ECO:0000256" key="2">
    <source>
        <dbReference type="ARBA" id="ARBA00004496"/>
    </source>
</evidence>
<evidence type="ECO:0000256" key="6">
    <source>
        <dbReference type="ARBA" id="ARBA00022553"/>
    </source>
</evidence>
<evidence type="ECO:0000256" key="4">
    <source>
        <dbReference type="ARBA" id="ARBA00014554"/>
    </source>
</evidence>
<dbReference type="PANTHER" id="PTHR45690">
    <property type="entry name" value="NACHT, LRR AND PYD DOMAINS-CONTAINING PROTEIN 12"/>
    <property type="match status" value="1"/>
</dbReference>
<protein>
    <recommendedName>
        <fullName evidence="4">Ribonuclease inhibitor</fullName>
    </recommendedName>
    <alternativeName>
        <fullName evidence="11">Ribonuclease/angiogenin inhibitor 1</fullName>
    </alternativeName>
</protein>